<dbReference type="GO" id="GO:0030497">
    <property type="term" value="P:fatty acid elongation"/>
    <property type="evidence" value="ECO:0007669"/>
    <property type="project" value="TreeGrafter"/>
</dbReference>
<gene>
    <name evidence="3" type="ORF">AYO21_02733</name>
</gene>
<dbReference type="RefSeq" id="XP_022515066.1">
    <property type="nucleotide sequence ID" value="XM_022652710.1"/>
</dbReference>
<dbReference type="Proteomes" id="UP000077002">
    <property type="component" value="Unassembled WGS sequence"/>
</dbReference>
<evidence type="ECO:0000256" key="1">
    <source>
        <dbReference type="ARBA" id="ARBA00006484"/>
    </source>
</evidence>
<keyword evidence="4" id="KW-1185">Reference proteome</keyword>
<dbReference type="AlphaFoldDB" id="A0A177FFN7"/>
<dbReference type="InterPro" id="IPR036291">
    <property type="entry name" value="NAD(P)-bd_dom_sf"/>
</dbReference>
<dbReference type="PANTHER" id="PTHR42760:SF121">
    <property type="entry name" value="3-OXOACYL-(ACYL-CARRIER-PROTEIN) REDUCTASE"/>
    <property type="match status" value="1"/>
</dbReference>
<dbReference type="Gene3D" id="3.40.50.720">
    <property type="entry name" value="NAD(P)-binding Rossmann-like Domain"/>
    <property type="match status" value="2"/>
</dbReference>
<evidence type="ECO:0000313" key="3">
    <source>
        <dbReference type="EMBL" id="OAG43114.1"/>
    </source>
</evidence>
<keyword evidence="2" id="KW-0521">NADP</keyword>
<dbReference type="PROSITE" id="PS00061">
    <property type="entry name" value="ADH_SHORT"/>
    <property type="match status" value="1"/>
</dbReference>
<reference evidence="3 4" key="1">
    <citation type="submission" date="2016-03" db="EMBL/GenBank/DDBJ databases">
        <title>Draft genome sequence of the Fonsecaea monophora CBS 269.37.</title>
        <authorList>
            <person name="Bombassaro A."/>
            <person name="Vinicius W.A."/>
            <person name="De Hoog S."/>
            <person name="Sun J."/>
            <person name="Souza E.M."/>
            <person name="Raittz R.T."/>
            <person name="Costa F."/>
            <person name="Leao A.C."/>
            <person name="Tadra-Sfeir M.Z."/>
            <person name="Baura V."/>
            <person name="Balsanelli E."/>
            <person name="Pedrosa F.O."/>
            <person name="Moreno L.F."/>
            <person name="Steffens M.B."/>
            <person name="Xi L."/>
            <person name="Bocca A.L."/>
            <person name="Felipe M.S."/>
            <person name="Teixeira M."/>
            <person name="Telles Filho F.Q."/>
            <person name="Azevedo C.M."/>
            <person name="Gomes R."/>
            <person name="Vicente V.A."/>
        </authorList>
    </citation>
    <scope>NUCLEOTIDE SEQUENCE [LARGE SCALE GENOMIC DNA]</scope>
    <source>
        <strain evidence="3 4">CBS 269.37</strain>
    </source>
</reference>
<dbReference type="OrthoDB" id="498125at2759"/>
<evidence type="ECO:0008006" key="5">
    <source>
        <dbReference type="Google" id="ProtNLM"/>
    </source>
</evidence>
<dbReference type="GeneID" id="34597907"/>
<dbReference type="PRINTS" id="PR00081">
    <property type="entry name" value="GDHRDH"/>
</dbReference>
<sequence length="235" mass="24318">MVVAIVTGASRGIGRAIALQLADDGMDVAVNDIQAQAQELEAVKAEVEAKGGKNLSGGDATPGNVKIVLHCLLPNAHGNPAQAEDRSVFLPITDLEIPAAKQMIKQGKGGKILGACSTAGFKATGNAGAYSTSKWAVRGLTQLAAGEFAPYDINVNAYAPGPVDTPMWKAIGASLSQRHGIDPEVAFQKSVEARAVLKRSQTPEDIANLVSFLASPKARNITGQTVLCDGGINFS</sequence>
<evidence type="ECO:0000313" key="4">
    <source>
        <dbReference type="Proteomes" id="UP000077002"/>
    </source>
</evidence>
<name>A0A177FFN7_9EURO</name>
<comment type="similarity">
    <text evidence="1">Belongs to the short-chain dehydrogenases/reductases (SDR) family.</text>
</comment>
<dbReference type="GO" id="GO:0016616">
    <property type="term" value="F:oxidoreductase activity, acting on the CH-OH group of donors, NAD or NADP as acceptor"/>
    <property type="evidence" value="ECO:0007669"/>
    <property type="project" value="TreeGrafter"/>
</dbReference>
<dbReference type="SUPFAM" id="SSF51735">
    <property type="entry name" value="NAD(P)-binding Rossmann-fold domains"/>
    <property type="match status" value="1"/>
</dbReference>
<proteinExistence type="inferred from homology"/>
<organism evidence="3 4">
    <name type="scientific">Fonsecaea monophora</name>
    <dbReference type="NCBI Taxonomy" id="254056"/>
    <lineage>
        <taxon>Eukaryota</taxon>
        <taxon>Fungi</taxon>
        <taxon>Dikarya</taxon>
        <taxon>Ascomycota</taxon>
        <taxon>Pezizomycotina</taxon>
        <taxon>Eurotiomycetes</taxon>
        <taxon>Chaetothyriomycetidae</taxon>
        <taxon>Chaetothyriales</taxon>
        <taxon>Herpotrichiellaceae</taxon>
        <taxon>Fonsecaea</taxon>
    </lineage>
</organism>
<evidence type="ECO:0000256" key="2">
    <source>
        <dbReference type="ARBA" id="ARBA00022857"/>
    </source>
</evidence>
<dbReference type="Pfam" id="PF00106">
    <property type="entry name" value="adh_short"/>
    <property type="match status" value="1"/>
</dbReference>
<dbReference type="InterPro" id="IPR002347">
    <property type="entry name" value="SDR_fam"/>
</dbReference>
<dbReference type="PANTHER" id="PTHR42760">
    <property type="entry name" value="SHORT-CHAIN DEHYDROGENASES/REDUCTASES FAMILY MEMBER"/>
    <property type="match status" value="1"/>
</dbReference>
<dbReference type="Pfam" id="PF13561">
    <property type="entry name" value="adh_short_C2"/>
    <property type="match status" value="1"/>
</dbReference>
<comment type="caution">
    <text evidence="3">The sequence shown here is derived from an EMBL/GenBank/DDBJ whole genome shotgun (WGS) entry which is preliminary data.</text>
</comment>
<protein>
    <recommendedName>
        <fullName evidence="5">Diacetyl reductase [(S)-acetoin forming]</fullName>
    </recommendedName>
</protein>
<dbReference type="InterPro" id="IPR020904">
    <property type="entry name" value="Sc_DH/Rdtase_CS"/>
</dbReference>
<accession>A0A177FFN7</accession>
<dbReference type="EMBL" id="LVKK01000012">
    <property type="protein sequence ID" value="OAG43114.1"/>
    <property type="molecule type" value="Genomic_DNA"/>
</dbReference>